<feature type="chain" id="PRO_5001516847" evidence="1">
    <location>
        <begin position="20"/>
        <end position="110"/>
    </location>
</feature>
<dbReference type="AlphaFoldDB" id="A0A023G470"/>
<name>A0A023G470_AMBTT</name>
<proteinExistence type="evidence at transcript level"/>
<evidence type="ECO:0000256" key="1">
    <source>
        <dbReference type="SAM" id="SignalP"/>
    </source>
</evidence>
<organism evidence="2">
    <name type="scientific">Amblyomma triste</name>
    <name type="common">Neotropical tick</name>
    <dbReference type="NCBI Taxonomy" id="251400"/>
    <lineage>
        <taxon>Eukaryota</taxon>
        <taxon>Metazoa</taxon>
        <taxon>Ecdysozoa</taxon>
        <taxon>Arthropoda</taxon>
        <taxon>Chelicerata</taxon>
        <taxon>Arachnida</taxon>
        <taxon>Acari</taxon>
        <taxon>Parasitiformes</taxon>
        <taxon>Ixodida</taxon>
        <taxon>Ixodoidea</taxon>
        <taxon>Ixodidae</taxon>
        <taxon>Amblyomminae</taxon>
        <taxon>Amblyomma</taxon>
    </lineage>
</organism>
<accession>A0A023G470</accession>
<feature type="signal peptide" evidence="1">
    <location>
        <begin position="1"/>
        <end position="19"/>
    </location>
</feature>
<evidence type="ECO:0000313" key="2">
    <source>
        <dbReference type="EMBL" id="JAC27673.1"/>
    </source>
</evidence>
<reference evidence="2" key="1">
    <citation type="submission" date="2014-03" db="EMBL/GenBank/DDBJ databases">
        <title>The sialotranscriptome of Amblyomma triste, Amblyomma parvum and Amblyomma cajennense ticks, uncovered by 454-based RNA-seq.</title>
        <authorList>
            <person name="Garcia G.R."/>
            <person name="Gardinassi L.G."/>
            <person name="Ribeiro J.M."/>
            <person name="Anatriello E."/>
            <person name="Ferreira B.R."/>
            <person name="Moreira H.N."/>
            <person name="Mafra C."/>
            <person name="Olegario M.M."/>
            <person name="Szabo P.J."/>
            <person name="Miranda-Santos I.K."/>
            <person name="Maruyama S.R."/>
        </authorList>
    </citation>
    <scope>NUCLEOTIDE SEQUENCE</scope>
    <source>
        <strain evidence="2">Mato Grasso do Sul</strain>
        <tissue evidence="2">Salivary glands</tissue>
    </source>
</reference>
<dbReference type="EMBL" id="GBBM01007745">
    <property type="protein sequence ID" value="JAC27673.1"/>
    <property type="molecule type" value="mRNA"/>
</dbReference>
<protein>
    <submittedName>
        <fullName evidence="2">Putative secreted protein</fullName>
    </submittedName>
</protein>
<sequence>MLYFLSFFFLLCFRRFTLCAMFTAPIKSVQVALVTHTCPLLTVQTCFVGDLCSTTLFSPTSRLHVHSKHAVTTIFSTCKTKKNILRLSVAVWNLSHFGRGSHVMLLCAEW</sequence>
<keyword evidence="1" id="KW-0732">Signal</keyword>